<dbReference type="SUPFAM" id="SSF81665">
    <property type="entry name" value="Calcium ATPase, transmembrane domain M"/>
    <property type="match status" value="1"/>
</dbReference>
<comment type="subcellular location">
    <subcellularLocation>
        <location evidence="1">Membrane</location>
        <topology evidence="1">Multi-pass membrane protein</topology>
    </subcellularLocation>
</comment>
<comment type="caution">
    <text evidence="15">The sequence shown here is derived from an EMBL/GenBank/DDBJ whole genome shotgun (WGS) entry which is preliminary data.</text>
</comment>
<keyword evidence="6" id="KW-0547">Nucleotide-binding</keyword>
<feature type="transmembrane region" description="Helical" evidence="13">
    <location>
        <begin position="180"/>
        <end position="197"/>
    </location>
</feature>
<reference evidence="15" key="3">
    <citation type="submission" date="2019-06" db="EMBL/GenBank/DDBJ databases">
        <authorList>
            <person name="Poynton C."/>
            <person name="Hasenbein S."/>
            <person name="Benoit J.B."/>
            <person name="Sepulveda M.S."/>
            <person name="Poelchau M.F."/>
            <person name="Murali S.C."/>
            <person name="Chen S."/>
            <person name="Glastad K.M."/>
            <person name="Werren J.H."/>
            <person name="Vineis J.H."/>
            <person name="Bowen J.L."/>
            <person name="Friedrich M."/>
            <person name="Jones J."/>
            <person name="Robertson H.M."/>
            <person name="Feyereisen R."/>
            <person name="Mechler-Hickson A."/>
            <person name="Mathers N."/>
            <person name="Lee C.E."/>
            <person name="Colbourne J.K."/>
            <person name="Biales A."/>
            <person name="Johnston J.S."/>
            <person name="Wellborn G.A."/>
            <person name="Rosendale A.J."/>
            <person name="Cridge A.G."/>
            <person name="Munoz-Torres M.C."/>
            <person name="Bain P.A."/>
            <person name="Manny A.R."/>
            <person name="Major K.M."/>
            <person name="Lambert F.N."/>
            <person name="Vulpe C.D."/>
            <person name="Tuck P."/>
            <person name="Blalock B.J."/>
            <person name="Lin Y.-Y."/>
            <person name="Smith M.E."/>
            <person name="Ochoa-Acuna H."/>
            <person name="Chen M.-J.M."/>
            <person name="Childers C.P."/>
            <person name="Qu J."/>
            <person name="Dugan S."/>
            <person name="Lee S.L."/>
            <person name="Chao H."/>
            <person name="Dinh H."/>
            <person name="Han Y."/>
            <person name="Doddapaneni H."/>
            <person name="Worley K.C."/>
            <person name="Muzny D.M."/>
            <person name="Gibbs R.A."/>
            <person name="Richards S."/>
        </authorList>
    </citation>
    <scope>NUCLEOTIDE SEQUENCE</scope>
    <source>
        <strain evidence="15">HAZT.00-mixed</strain>
        <tissue evidence="15">Whole organism</tissue>
    </source>
</reference>
<reference evidence="15" key="2">
    <citation type="journal article" date="2018" name="Environ. Sci. Technol.">
        <title>The Toxicogenome of Hyalella azteca: A Model for Sediment Ecotoxicology and Evolutionary Toxicology.</title>
        <authorList>
            <person name="Poynton H.C."/>
            <person name="Hasenbein S."/>
            <person name="Benoit J.B."/>
            <person name="Sepulveda M.S."/>
            <person name="Poelchau M.F."/>
            <person name="Hughes D.S.T."/>
            <person name="Murali S.C."/>
            <person name="Chen S."/>
            <person name="Glastad K.M."/>
            <person name="Goodisman M.A.D."/>
            <person name="Werren J.H."/>
            <person name="Vineis J.H."/>
            <person name="Bowen J.L."/>
            <person name="Friedrich M."/>
            <person name="Jones J."/>
            <person name="Robertson H.M."/>
            <person name="Feyereisen R."/>
            <person name="Mechler-Hickson A."/>
            <person name="Mathers N."/>
            <person name="Lee C.E."/>
            <person name="Colbourne J.K."/>
            <person name="Biales A."/>
            <person name="Johnston J.S."/>
            <person name="Wellborn G.A."/>
            <person name="Rosendale A.J."/>
            <person name="Cridge A.G."/>
            <person name="Munoz-Torres M.C."/>
            <person name="Bain P.A."/>
            <person name="Manny A.R."/>
            <person name="Major K.M."/>
            <person name="Lambert F.N."/>
            <person name="Vulpe C.D."/>
            <person name="Tuck P."/>
            <person name="Blalock B.J."/>
            <person name="Lin Y.Y."/>
            <person name="Smith M.E."/>
            <person name="Ochoa-Acuna H."/>
            <person name="Chen M.M."/>
            <person name="Childers C.P."/>
            <person name="Qu J."/>
            <person name="Dugan S."/>
            <person name="Lee S.L."/>
            <person name="Chao H."/>
            <person name="Dinh H."/>
            <person name="Han Y."/>
            <person name="Doddapaneni H."/>
            <person name="Worley K.C."/>
            <person name="Muzny D.M."/>
            <person name="Gibbs R.A."/>
            <person name="Richards S."/>
        </authorList>
    </citation>
    <scope>NUCLEOTIDE SEQUENCE</scope>
    <source>
        <strain evidence="15">HAZT.00-mixed</strain>
        <tissue evidence="15">Whole organism</tissue>
    </source>
</reference>
<keyword evidence="7" id="KW-0067">ATP-binding</keyword>
<dbReference type="GO" id="GO:0016887">
    <property type="term" value="F:ATP hydrolysis activity"/>
    <property type="evidence" value="ECO:0007669"/>
    <property type="project" value="InterPro"/>
</dbReference>
<keyword evidence="11 13" id="KW-0472">Membrane</keyword>
<reference evidence="15" key="1">
    <citation type="submission" date="2014-08" db="EMBL/GenBank/DDBJ databases">
        <authorList>
            <person name="Murali S."/>
            <person name="Richards S."/>
            <person name="Bandaranaike D."/>
            <person name="Bellair M."/>
            <person name="Blankenburg K."/>
            <person name="Chao H."/>
            <person name="Dinh H."/>
            <person name="Doddapaneni H."/>
            <person name="Dugan-Rocha S."/>
            <person name="Elkadiri S."/>
            <person name="Gnanaolivu R."/>
            <person name="Hughes D."/>
            <person name="Lee S."/>
            <person name="Li M."/>
            <person name="Ming W."/>
            <person name="Munidasa M."/>
            <person name="Muniz J."/>
            <person name="Nguyen L."/>
            <person name="Osuji N."/>
            <person name="Pu L.-L."/>
            <person name="Puazo M."/>
            <person name="Skinner E."/>
            <person name="Qu C."/>
            <person name="Quiroz J."/>
            <person name="Raj R."/>
            <person name="Weissenberger G."/>
            <person name="Xin Y."/>
            <person name="Zou X."/>
            <person name="Han Y."/>
            <person name="Worley K."/>
            <person name="Muzny D."/>
            <person name="Gibbs R."/>
        </authorList>
    </citation>
    <scope>NUCLEOTIDE SEQUENCE</scope>
    <source>
        <strain evidence="15">HAZT.00-mixed</strain>
        <tissue evidence="15">Whole organism</tissue>
    </source>
</reference>
<dbReference type="GO" id="GO:0019829">
    <property type="term" value="F:ATPase-coupled monoatomic cation transmembrane transporter activity"/>
    <property type="evidence" value="ECO:0007669"/>
    <property type="project" value="TreeGrafter"/>
</dbReference>
<dbReference type="InterPro" id="IPR008250">
    <property type="entry name" value="ATPase_P-typ_transduc_dom_A_sf"/>
</dbReference>
<accession>A0A6A0H922</accession>
<evidence type="ECO:0000256" key="7">
    <source>
        <dbReference type="ARBA" id="ARBA00022840"/>
    </source>
</evidence>
<feature type="domain" description="P-type ATPase A" evidence="14">
    <location>
        <begin position="43"/>
        <end position="163"/>
    </location>
</feature>
<evidence type="ECO:0000256" key="9">
    <source>
        <dbReference type="ARBA" id="ARBA00022967"/>
    </source>
</evidence>
<evidence type="ECO:0000256" key="10">
    <source>
        <dbReference type="ARBA" id="ARBA00022989"/>
    </source>
</evidence>
<dbReference type="Pfam" id="PF00122">
    <property type="entry name" value="E1-E2_ATPase"/>
    <property type="match status" value="1"/>
</dbReference>
<feature type="transmembrane region" description="Helical" evidence="13">
    <location>
        <begin position="7"/>
        <end position="27"/>
    </location>
</feature>
<keyword evidence="8" id="KW-0460">Magnesium</keyword>
<evidence type="ECO:0000256" key="11">
    <source>
        <dbReference type="ARBA" id="ARBA00023136"/>
    </source>
</evidence>
<dbReference type="Gene3D" id="2.70.150.10">
    <property type="entry name" value="Calcium-transporting ATPase, cytoplasmic transduction domain A"/>
    <property type="match status" value="1"/>
</dbReference>
<name>A0A6A0H922_HYAAZ</name>
<evidence type="ECO:0000256" key="1">
    <source>
        <dbReference type="ARBA" id="ARBA00004141"/>
    </source>
</evidence>
<dbReference type="PANTHER" id="PTHR45630:SF8">
    <property type="entry name" value="CATION-TRANSPORTING ATPASE"/>
    <property type="match status" value="1"/>
</dbReference>
<dbReference type="GO" id="GO:0005524">
    <property type="term" value="F:ATP binding"/>
    <property type="evidence" value="ECO:0007669"/>
    <property type="project" value="UniProtKB-KW"/>
</dbReference>
<proteinExistence type="inferred from homology"/>
<dbReference type="InterPro" id="IPR001757">
    <property type="entry name" value="P_typ_ATPase"/>
</dbReference>
<evidence type="ECO:0000256" key="12">
    <source>
        <dbReference type="ARBA" id="ARBA00049360"/>
    </source>
</evidence>
<dbReference type="GO" id="GO:0015203">
    <property type="term" value="F:polyamine transmembrane transporter activity"/>
    <property type="evidence" value="ECO:0007669"/>
    <property type="project" value="TreeGrafter"/>
</dbReference>
<dbReference type="SUPFAM" id="SSF81653">
    <property type="entry name" value="Calcium ATPase, transduction domain A"/>
    <property type="match status" value="1"/>
</dbReference>
<keyword evidence="4 13" id="KW-0812">Transmembrane</keyword>
<organism evidence="15">
    <name type="scientific">Hyalella azteca</name>
    <name type="common">Amphipod</name>
    <dbReference type="NCBI Taxonomy" id="294128"/>
    <lineage>
        <taxon>Eukaryota</taxon>
        <taxon>Metazoa</taxon>
        <taxon>Ecdysozoa</taxon>
        <taxon>Arthropoda</taxon>
        <taxon>Crustacea</taxon>
        <taxon>Multicrustacea</taxon>
        <taxon>Malacostraca</taxon>
        <taxon>Eumalacostraca</taxon>
        <taxon>Peracarida</taxon>
        <taxon>Amphipoda</taxon>
        <taxon>Senticaudata</taxon>
        <taxon>Talitrida</taxon>
        <taxon>Talitroidea</taxon>
        <taxon>Hyalellidae</taxon>
        <taxon>Hyalella</taxon>
    </lineage>
</organism>
<dbReference type="AlphaFoldDB" id="A0A6A0H922"/>
<gene>
    <name evidence="15" type="ORF">HAZT_HAZT011878</name>
</gene>
<evidence type="ECO:0000256" key="8">
    <source>
        <dbReference type="ARBA" id="ARBA00022842"/>
    </source>
</evidence>
<sequence length="287" mass="31769">MWFSDDYVYYASVIVVTSVISLISEVYQMHVNQKTLSKTIQSSDVVEVLRDNGHSECIPSEQLVPGDVLLVPAQGCMMQCDAVLLQGNAIVNESMLTGESVPVTKTPIMARSNTYYSDKEHGKHTLYCGTQVIQTRFYGGERVLAVVVRTGFSTNKGALVRSIMYPPPVDFKFQQDSYKFVMVLAFIASFGCIYTVVTKYMRGIAVPKIIVDSLDLITIVIPPALPMAMTVGILYALRRLKSARIYCISPRTVNISGVLNCFCFDKVNCLLSSGLYAFFVGENIEAI</sequence>
<feature type="transmembrane region" description="Helical" evidence="13">
    <location>
        <begin position="217"/>
        <end position="237"/>
    </location>
</feature>
<keyword evidence="3" id="KW-0597">Phosphoprotein</keyword>
<dbReference type="GO" id="GO:0140358">
    <property type="term" value="F:P-type transmembrane transporter activity"/>
    <property type="evidence" value="ECO:0007669"/>
    <property type="project" value="InterPro"/>
</dbReference>
<evidence type="ECO:0000256" key="4">
    <source>
        <dbReference type="ARBA" id="ARBA00022692"/>
    </source>
</evidence>
<dbReference type="InterPro" id="IPR059000">
    <property type="entry name" value="ATPase_P-type_domA"/>
</dbReference>
<keyword evidence="10 13" id="KW-1133">Transmembrane helix</keyword>
<keyword evidence="5" id="KW-0479">Metal-binding</keyword>
<dbReference type="InterPro" id="IPR006544">
    <property type="entry name" value="P-type_TPase_V"/>
</dbReference>
<comment type="similarity">
    <text evidence="2">Belongs to the cation transport ATPase (P-type) (TC 3.A.3) family. Type V subfamily.</text>
</comment>
<dbReference type="EMBL" id="JQDR03003971">
    <property type="protein sequence ID" value="KAA0202258.1"/>
    <property type="molecule type" value="Genomic_DNA"/>
</dbReference>
<evidence type="ECO:0000256" key="3">
    <source>
        <dbReference type="ARBA" id="ARBA00022553"/>
    </source>
</evidence>
<dbReference type="GO" id="GO:0046872">
    <property type="term" value="F:metal ion binding"/>
    <property type="evidence" value="ECO:0007669"/>
    <property type="project" value="UniProtKB-KW"/>
</dbReference>
<dbReference type="FunFam" id="1.20.1110.10:FF:000023">
    <property type="entry name" value="Cation-transporting ATPase"/>
    <property type="match status" value="1"/>
</dbReference>
<evidence type="ECO:0000256" key="6">
    <source>
        <dbReference type="ARBA" id="ARBA00022741"/>
    </source>
</evidence>
<evidence type="ECO:0000259" key="14">
    <source>
        <dbReference type="Pfam" id="PF00122"/>
    </source>
</evidence>
<dbReference type="NCBIfam" id="TIGR01494">
    <property type="entry name" value="ATPase_P-type"/>
    <property type="match status" value="1"/>
</dbReference>
<comment type="catalytic activity">
    <reaction evidence="12">
        <text>ATP + H2O = ADP + phosphate + H(+)</text>
        <dbReference type="Rhea" id="RHEA:13065"/>
        <dbReference type="ChEBI" id="CHEBI:15377"/>
        <dbReference type="ChEBI" id="CHEBI:15378"/>
        <dbReference type="ChEBI" id="CHEBI:30616"/>
        <dbReference type="ChEBI" id="CHEBI:43474"/>
        <dbReference type="ChEBI" id="CHEBI:456216"/>
    </reaction>
</comment>
<dbReference type="GO" id="GO:0016020">
    <property type="term" value="C:membrane"/>
    <property type="evidence" value="ECO:0007669"/>
    <property type="project" value="UniProtKB-SubCell"/>
</dbReference>
<dbReference type="InterPro" id="IPR023298">
    <property type="entry name" value="ATPase_P-typ_TM_dom_sf"/>
</dbReference>
<evidence type="ECO:0000256" key="5">
    <source>
        <dbReference type="ARBA" id="ARBA00022723"/>
    </source>
</evidence>
<protein>
    <recommendedName>
        <fullName evidence="14">P-type ATPase A domain-containing protein</fullName>
    </recommendedName>
</protein>
<dbReference type="Proteomes" id="UP000711488">
    <property type="component" value="Unassembled WGS sequence"/>
</dbReference>
<keyword evidence="9" id="KW-1278">Translocase</keyword>
<evidence type="ECO:0000256" key="13">
    <source>
        <dbReference type="SAM" id="Phobius"/>
    </source>
</evidence>
<dbReference type="PANTHER" id="PTHR45630">
    <property type="entry name" value="CATION-TRANSPORTING ATPASE-RELATED"/>
    <property type="match status" value="1"/>
</dbReference>
<evidence type="ECO:0000313" key="15">
    <source>
        <dbReference type="EMBL" id="KAA0202258.1"/>
    </source>
</evidence>
<dbReference type="GO" id="GO:0006874">
    <property type="term" value="P:intracellular calcium ion homeostasis"/>
    <property type="evidence" value="ECO:0007669"/>
    <property type="project" value="TreeGrafter"/>
</dbReference>
<evidence type="ECO:0000256" key="2">
    <source>
        <dbReference type="ARBA" id="ARBA00006000"/>
    </source>
</evidence>